<dbReference type="SUPFAM" id="SSF50182">
    <property type="entry name" value="Sm-like ribonucleoproteins"/>
    <property type="match status" value="1"/>
</dbReference>
<sequence length="64" mass="7366">ISLSLNSKPFLNGLTGTPVMVKPERGMEYKGLLVSVHDYINMQLRLKIFCLNVFSSLKTRKYKF</sequence>
<keyword evidence="2 4" id="KW-0508">mRNA splicing</keyword>
<dbReference type="GO" id="GO:0071013">
    <property type="term" value="C:catalytic step 2 spliceosome"/>
    <property type="evidence" value="ECO:0007669"/>
    <property type="project" value="TreeGrafter"/>
</dbReference>
<dbReference type="GO" id="GO:0000398">
    <property type="term" value="P:mRNA splicing, via spliceosome"/>
    <property type="evidence" value="ECO:0007669"/>
    <property type="project" value="InterPro"/>
</dbReference>
<evidence type="ECO:0000256" key="2">
    <source>
        <dbReference type="ARBA" id="ARBA00023187"/>
    </source>
</evidence>
<dbReference type="Pfam" id="PF01423">
    <property type="entry name" value="LSM"/>
    <property type="match status" value="1"/>
</dbReference>
<evidence type="ECO:0000256" key="3">
    <source>
        <dbReference type="ARBA" id="ARBA00023274"/>
    </source>
</evidence>
<feature type="domain" description="Sm" evidence="5">
    <location>
        <begin position="10"/>
        <end position="45"/>
    </location>
</feature>
<protein>
    <recommendedName>
        <fullName evidence="5">Sm domain-containing protein</fullName>
    </recommendedName>
</protein>
<dbReference type="Ensembl" id="ENSMMMT00000030955.1">
    <property type="protein sequence ID" value="ENSMMMP00000027376.1"/>
    <property type="gene ID" value="ENSMMMG00000023903.1"/>
</dbReference>
<comment type="subcellular location">
    <subcellularLocation>
        <location evidence="4">Nucleus</location>
    </subcellularLocation>
</comment>
<keyword evidence="1 4" id="KW-0747">Spliceosome</keyword>
<dbReference type="InterPro" id="IPR016487">
    <property type="entry name" value="Lsm6/sSmF"/>
</dbReference>
<keyword evidence="3 4" id="KW-0687">Ribonucleoprotein</keyword>
<dbReference type="Proteomes" id="UP000694407">
    <property type="component" value="Unplaced"/>
</dbReference>
<dbReference type="InterPro" id="IPR001163">
    <property type="entry name" value="Sm_dom_euk/arc"/>
</dbReference>
<dbReference type="AlphaFoldDB" id="A0A8C6ACJ7"/>
<keyword evidence="7" id="KW-1185">Reference proteome</keyword>
<reference evidence="6" key="1">
    <citation type="submission" date="2025-08" db="UniProtKB">
        <authorList>
            <consortium name="Ensembl"/>
        </authorList>
    </citation>
    <scope>IDENTIFICATION</scope>
</reference>
<dbReference type="GO" id="GO:0005685">
    <property type="term" value="C:U1 snRNP"/>
    <property type="evidence" value="ECO:0007669"/>
    <property type="project" value="TreeGrafter"/>
</dbReference>
<keyword evidence="4" id="KW-0507">mRNA processing</keyword>
<dbReference type="GO" id="GO:0034715">
    <property type="term" value="C:pICln-Sm protein complex"/>
    <property type="evidence" value="ECO:0007669"/>
    <property type="project" value="TreeGrafter"/>
</dbReference>
<evidence type="ECO:0000313" key="7">
    <source>
        <dbReference type="Proteomes" id="UP000694407"/>
    </source>
</evidence>
<evidence type="ECO:0000256" key="4">
    <source>
        <dbReference type="PIRNR" id="PIRNR006609"/>
    </source>
</evidence>
<proteinExistence type="inferred from homology"/>
<dbReference type="PANTHER" id="PTHR11021:SF0">
    <property type="entry name" value="SMALL NUCLEAR RIBONUCLEOPROTEIN F"/>
    <property type="match status" value="1"/>
</dbReference>
<keyword evidence="4" id="KW-0694">RNA-binding</keyword>
<comment type="similarity">
    <text evidence="4">Belongs to the snRNP Sm proteins family. SmF/LSm6 subfamily.</text>
</comment>
<name>A0A8C6ACJ7_MARMA</name>
<evidence type="ECO:0000259" key="5">
    <source>
        <dbReference type="Pfam" id="PF01423"/>
    </source>
</evidence>
<organism evidence="6 7">
    <name type="scientific">Marmota marmota marmota</name>
    <name type="common">Alpine marmot</name>
    <dbReference type="NCBI Taxonomy" id="9994"/>
    <lineage>
        <taxon>Eukaryota</taxon>
        <taxon>Metazoa</taxon>
        <taxon>Chordata</taxon>
        <taxon>Craniata</taxon>
        <taxon>Vertebrata</taxon>
        <taxon>Euteleostomi</taxon>
        <taxon>Mammalia</taxon>
        <taxon>Eutheria</taxon>
        <taxon>Euarchontoglires</taxon>
        <taxon>Glires</taxon>
        <taxon>Rodentia</taxon>
        <taxon>Sciuromorpha</taxon>
        <taxon>Sciuridae</taxon>
        <taxon>Xerinae</taxon>
        <taxon>Marmotini</taxon>
        <taxon>Marmota</taxon>
    </lineage>
</organism>
<accession>A0A8C6ACJ7</accession>
<keyword evidence="4" id="KW-0539">Nucleus</keyword>
<dbReference type="InterPro" id="IPR010920">
    <property type="entry name" value="LSM_dom_sf"/>
</dbReference>
<reference evidence="6" key="2">
    <citation type="submission" date="2025-09" db="UniProtKB">
        <authorList>
            <consortium name="Ensembl"/>
        </authorList>
    </citation>
    <scope>IDENTIFICATION</scope>
</reference>
<dbReference type="Gene3D" id="2.30.30.100">
    <property type="match status" value="1"/>
</dbReference>
<evidence type="ECO:0000313" key="6">
    <source>
        <dbReference type="Ensembl" id="ENSMMMP00000027376.1"/>
    </source>
</evidence>
<dbReference type="GeneTree" id="ENSGT00940000164757"/>
<evidence type="ECO:0000256" key="1">
    <source>
        <dbReference type="ARBA" id="ARBA00022728"/>
    </source>
</evidence>
<dbReference type="PANTHER" id="PTHR11021">
    <property type="entry name" value="SMALL NUCLEAR RIBONUCLEOPROTEIN F SNRNP-F"/>
    <property type="match status" value="1"/>
</dbReference>
<dbReference type="GO" id="GO:0003723">
    <property type="term" value="F:RNA binding"/>
    <property type="evidence" value="ECO:0007669"/>
    <property type="project" value="UniProtKB-UniRule"/>
</dbReference>